<evidence type="ECO:0000256" key="3">
    <source>
        <dbReference type="ARBA" id="ARBA00023163"/>
    </source>
</evidence>
<dbReference type="EMBL" id="JACHIN010000002">
    <property type="protein sequence ID" value="MBB5076809.1"/>
    <property type="molecule type" value="Genomic_DNA"/>
</dbReference>
<dbReference type="AlphaFoldDB" id="A0A7W8EEQ0"/>
<gene>
    <name evidence="6" type="ORF">HNR40_002273</name>
</gene>
<dbReference type="InterPro" id="IPR040611">
    <property type="entry name" value="AlkX_C"/>
</dbReference>
<dbReference type="InterPro" id="IPR050109">
    <property type="entry name" value="HTH-type_TetR-like_transc_reg"/>
</dbReference>
<dbReference type="Pfam" id="PF00440">
    <property type="entry name" value="TetR_N"/>
    <property type="match status" value="1"/>
</dbReference>
<evidence type="ECO:0000256" key="4">
    <source>
        <dbReference type="PROSITE-ProRule" id="PRU00335"/>
    </source>
</evidence>
<dbReference type="PANTHER" id="PTHR30055">
    <property type="entry name" value="HTH-TYPE TRANSCRIPTIONAL REGULATOR RUTR"/>
    <property type="match status" value="1"/>
</dbReference>
<comment type="caution">
    <text evidence="6">The sequence shown here is derived from an EMBL/GenBank/DDBJ whole genome shotgun (WGS) entry which is preliminary data.</text>
</comment>
<reference evidence="6 7" key="1">
    <citation type="submission" date="2020-08" db="EMBL/GenBank/DDBJ databases">
        <title>Genomic Encyclopedia of Type Strains, Phase IV (KMG-IV): sequencing the most valuable type-strain genomes for metagenomic binning, comparative biology and taxonomic classification.</title>
        <authorList>
            <person name="Goeker M."/>
        </authorList>
    </citation>
    <scope>NUCLEOTIDE SEQUENCE [LARGE SCALE GENOMIC DNA]</scope>
    <source>
        <strain evidence="6 7">DSM 45385</strain>
    </source>
</reference>
<evidence type="ECO:0000313" key="7">
    <source>
        <dbReference type="Proteomes" id="UP000568380"/>
    </source>
</evidence>
<accession>A0A7W8EEQ0</accession>
<evidence type="ECO:0000256" key="2">
    <source>
        <dbReference type="ARBA" id="ARBA00023125"/>
    </source>
</evidence>
<keyword evidence="7" id="KW-1185">Reference proteome</keyword>
<evidence type="ECO:0000259" key="5">
    <source>
        <dbReference type="PROSITE" id="PS50977"/>
    </source>
</evidence>
<dbReference type="GO" id="GO:0000976">
    <property type="term" value="F:transcription cis-regulatory region binding"/>
    <property type="evidence" value="ECO:0007669"/>
    <property type="project" value="TreeGrafter"/>
</dbReference>
<keyword evidence="1" id="KW-0805">Transcription regulation</keyword>
<dbReference type="PROSITE" id="PS50977">
    <property type="entry name" value="HTH_TETR_2"/>
    <property type="match status" value="1"/>
</dbReference>
<dbReference type="InterPro" id="IPR009057">
    <property type="entry name" value="Homeodomain-like_sf"/>
</dbReference>
<dbReference type="Gene3D" id="1.10.357.10">
    <property type="entry name" value="Tetracycline Repressor, domain 2"/>
    <property type="match status" value="1"/>
</dbReference>
<keyword evidence="2 4" id="KW-0238">DNA-binding</keyword>
<organism evidence="6 7">
    <name type="scientific">Nonomuraea endophytica</name>
    <dbReference type="NCBI Taxonomy" id="714136"/>
    <lineage>
        <taxon>Bacteria</taxon>
        <taxon>Bacillati</taxon>
        <taxon>Actinomycetota</taxon>
        <taxon>Actinomycetes</taxon>
        <taxon>Streptosporangiales</taxon>
        <taxon>Streptosporangiaceae</taxon>
        <taxon>Nonomuraea</taxon>
    </lineage>
</organism>
<feature type="domain" description="HTH tetR-type" evidence="5">
    <location>
        <begin position="2"/>
        <end position="62"/>
    </location>
</feature>
<feature type="DNA-binding region" description="H-T-H motif" evidence="4">
    <location>
        <begin position="25"/>
        <end position="44"/>
    </location>
</feature>
<dbReference type="GO" id="GO:0003700">
    <property type="term" value="F:DNA-binding transcription factor activity"/>
    <property type="evidence" value="ECO:0007669"/>
    <property type="project" value="TreeGrafter"/>
</dbReference>
<sequence>MDETADRILDAAFARIVEHGLRRTTMDDVARAAGLSRVTVYRRFSRKGDLIQALIMRELHRFLGEFEAAVGPLPTLADQVAEGFAVTLKGVRGHALLGRLLAGEPETILPHLTLEAGPYLKVAREHLAGHLRSPESEAVAEVFIRVTLSFLLTPDSVVPLSSDEEARAFAARHLVPLLP</sequence>
<dbReference type="InterPro" id="IPR001647">
    <property type="entry name" value="HTH_TetR"/>
</dbReference>
<evidence type="ECO:0000313" key="6">
    <source>
        <dbReference type="EMBL" id="MBB5076809.1"/>
    </source>
</evidence>
<protein>
    <submittedName>
        <fullName evidence="6">AcrR family transcriptional regulator</fullName>
    </submittedName>
</protein>
<proteinExistence type="predicted"/>
<dbReference type="PRINTS" id="PR00455">
    <property type="entry name" value="HTHTETR"/>
</dbReference>
<evidence type="ECO:0000256" key="1">
    <source>
        <dbReference type="ARBA" id="ARBA00023015"/>
    </source>
</evidence>
<dbReference type="Pfam" id="PF18556">
    <property type="entry name" value="TetR_C_35"/>
    <property type="match status" value="1"/>
</dbReference>
<dbReference type="RefSeq" id="WP_221340211.1">
    <property type="nucleotide sequence ID" value="NZ_JACHIN010000002.1"/>
</dbReference>
<dbReference type="PANTHER" id="PTHR30055:SF234">
    <property type="entry name" value="HTH-TYPE TRANSCRIPTIONAL REGULATOR BETI"/>
    <property type="match status" value="1"/>
</dbReference>
<name>A0A7W8EEQ0_9ACTN</name>
<dbReference type="SUPFAM" id="SSF46689">
    <property type="entry name" value="Homeodomain-like"/>
    <property type="match status" value="1"/>
</dbReference>
<keyword evidence="3" id="KW-0804">Transcription</keyword>
<dbReference type="Proteomes" id="UP000568380">
    <property type="component" value="Unassembled WGS sequence"/>
</dbReference>